<dbReference type="Proteomes" id="UP000182740">
    <property type="component" value="Unassembled WGS sequence"/>
</dbReference>
<dbReference type="RefSeq" id="WP_084742977.1">
    <property type="nucleotide sequence ID" value="NZ_FPJG01000006.1"/>
</dbReference>
<dbReference type="AlphaFoldDB" id="A0A1K1S4M1"/>
<gene>
    <name evidence="2" type="ORF">SAMN04489730_4698</name>
</gene>
<dbReference type="OrthoDB" id="3625130at2"/>
<dbReference type="EMBL" id="FPJG01000006">
    <property type="protein sequence ID" value="SFW79278.1"/>
    <property type="molecule type" value="Genomic_DNA"/>
</dbReference>
<evidence type="ECO:0000313" key="3">
    <source>
        <dbReference type="Proteomes" id="UP000182740"/>
    </source>
</evidence>
<dbReference type="STRING" id="546364.SAMN04489730_4698"/>
<sequence>MTEPGADPGRRHRLDALVLVVQSELAAAGLPVAPAERPIGTAGAIVSVDLPDLNGVLVHWRRHEVCRDAAQAAWAEDPHGEGDEYAAFSRLSSAVGEAMGEAMRKILTAAGLEVTPTLNDYEPHELLVTRSLAPSPWRARHDARFRERYESMRRAWNSRLAAERPDDDGDVRGEQ</sequence>
<protein>
    <submittedName>
        <fullName evidence="2">Uncharacterized protein</fullName>
    </submittedName>
</protein>
<reference evidence="3" key="1">
    <citation type="submission" date="2016-11" db="EMBL/GenBank/DDBJ databases">
        <authorList>
            <person name="Varghese N."/>
            <person name="Submissions S."/>
        </authorList>
    </citation>
    <scope>NUCLEOTIDE SEQUENCE [LARGE SCALE GENOMIC DNA]</scope>
    <source>
        <strain evidence="3">DSM 44671</strain>
    </source>
</reference>
<feature type="region of interest" description="Disordered" evidence="1">
    <location>
        <begin position="156"/>
        <end position="175"/>
    </location>
</feature>
<organism evidence="2 3">
    <name type="scientific">Amycolatopsis australiensis</name>
    <dbReference type="NCBI Taxonomy" id="546364"/>
    <lineage>
        <taxon>Bacteria</taxon>
        <taxon>Bacillati</taxon>
        <taxon>Actinomycetota</taxon>
        <taxon>Actinomycetes</taxon>
        <taxon>Pseudonocardiales</taxon>
        <taxon>Pseudonocardiaceae</taxon>
        <taxon>Amycolatopsis</taxon>
    </lineage>
</organism>
<name>A0A1K1S4M1_9PSEU</name>
<proteinExistence type="predicted"/>
<evidence type="ECO:0000313" key="2">
    <source>
        <dbReference type="EMBL" id="SFW79278.1"/>
    </source>
</evidence>
<accession>A0A1K1S4M1</accession>
<keyword evidence="3" id="KW-1185">Reference proteome</keyword>
<evidence type="ECO:0000256" key="1">
    <source>
        <dbReference type="SAM" id="MobiDB-lite"/>
    </source>
</evidence>